<evidence type="ECO:0000313" key="1">
    <source>
        <dbReference type="EMBL" id="KAI6092818.1"/>
    </source>
</evidence>
<sequence>MYQKTEKQILVNSVSELKRDTFAHFSKWRQNVSKRIQDIVIKNGGTSGNVGSQEPQKVAGPSGPGDNPVAVLARLYPAVDTPLREGPKEKRALILHSMLLILLGLDQYAVYSRILLVRLTTSLNIPVYVLQQDEVRVSQALSKIIQGIPIEEMVQRRAEEIKARRWKTGMASAASAEEPGSLSPHLLTAGVGTVFGGKGGLHPTVTSTLLAAMNESTVVVGSLFGLYGARQGSKTMSMYGKDIQGFGIIPLRGSSESKINDPKELPTEDRKMRVTIGIAGLMSSPEDLLKSWEFLGPQNETYVMRWEEDGLIRMNAAFELLVKSPTWDTIKNEITSRTGEVSLTIYDRLTQIEWPVGLLKASKIIETPWCSAIIRADKAGAALADMLINKSFGERPVSLIGYSLGARIIYNCLMMLSEKRAFGLVENVIMMGTPCPSEVRVWAAIRTSVAGRLINVYSNQDYLLGFLSRNICYQYGVAGLQKVEGVPHVENFDASEVVTNHLRYRYLVGSILKKVGWEDIDYPQVTAEQMKLAAYIKELDEGSAKGNGTNSGGSVQRGE</sequence>
<name>A0ACC0DJ08_9PEZI</name>
<keyword evidence="2" id="KW-1185">Reference proteome</keyword>
<protein>
    <submittedName>
        <fullName evidence="1">DUF726-domain-containing protein</fullName>
    </submittedName>
</protein>
<reference evidence="1 2" key="1">
    <citation type="journal article" date="2022" name="New Phytol.">
        <title>Ecological generalism drives hyperdiversity of secondary metabolite gene clusters in xylarialean endophytes.</title>
        <authorList>
            <person name="Franco M.E.E."/>
            <person name="Wisecaver J.H."/>
            <person name="Arnold A.E."/>
            <person name="Ju Y.M."/>
            <person name="Slot J.C."/>
            <person name="Ahrendt S."/>
            <person name="Moore L.P."/>
            <person name="Eastman K.E."/>
            <person name="Scott K."/>
            <person name="Konkel Z."/>
            <person name="Mondo S.J."/>
            <person name="Kuo A."/>
            <person name="Hayes R.D."/>
            <person name="Haridas S."/>
            <person name="Andreopoulos B."/>
            <person name="Riley R."/>
            <person name="LaButti K."/>
            <person name="Pangilinan J."/>
            <person name="Lipzen A."/>
            <person name="Amirebrahimi M."/>
            <person name="Yan J."/>
            <person name="Adam C."/>
            <person name="Keymanesh K."/>
            <person name="Ng V."/>
            <person name="Louie K."/>
            <person name="Northen T."/>
            <person name="Drula E."/>
            <person name="Henrissat B."/>
            <person name="Hsieh H.M."/>
            <person name="Youens-Clark K."/>
            <person name="Lutzoni F."/>
            <person name="Miadlikowska J."/>
            <person name="Eastwood D.C."/>
            <person name="Hamelin R.C."/>
            <person name="Grigoriev I.V."/>
            <person name="U'Ren J.M."/>
        </authorList>
    </citation>
    <scope>NUCLEOTIDE SEQUENCE [LARGE SCALE GENOMIC DNA]</scope>
    <source>
        <strain evidence="1 2">ER1909</strain>
    </source>
</reference>
<evidence type="ECO:0000313" key="2">
    <source>
        <dbReference type="Proteomes" id="UP001497680"/>
    </source>
</evidence>
<dbReference type="EMBL" id="MU394282">
    <property type="protein sequence ID" value="KAI6092818.1"/>
    <property type="molecule type" value="Genomic_DNA"/>
</dbReference>
<accession>A0ACC0DJ08</accession>
<comment type="caution">
    <text evidence="1">The sequence shown here is derived from an EMBL/GenBank/DDBJ whole genome shotgun (WGS) entry which is preliminary data.</text>
</comment>
<gene>
    <name evidence="1" type="ORF">F4821DRAFT_266825</name>
</gene>
<organism evidence="1 2">
    <name type="scientific">Hypoxylon rubiginosum</name>
    <dbReference type="NCBI Taxonomy" id="110542"/>
    <lineage>
        <taxon>Eukaryota</taxon>
        <taxon>Fungi</taxon>
        <taxon>Dikarya</taxon>
        <taxon>Ascomycota</taxon>
        <taxon>Pezizomycotina</taxon>
        <taxon>Sordariomycetes</taxon>
        <taxon>Xylariomycetidae</taxon>
        <taxon>Xylariales</taxon>
        <taxon>Hypoxylaceae</taxon>
        <taxon>Hypoxylon</taxon>
    </lineage>
</organism>
<proteinExistence type="predicted"/>
<dbReference type="Proteomes" id="UP001497680">
    <property type="component" value="Unassembled WGS sequence"/>
</dbReference>